<dbReference type="InterPro" id="IPR023213">
    <property type="entry name" value="CAT-like_dom_sf"/>
</dbReference>
<dbReference type="eggNOG" id="ENOG502RC91">
    <property type="taxonomic scope" value="Eukaryota"/>
</dbReference>
<dbReference type="SUPFAM" id="SSF52777">
    <property type="entry name" value="CoA-dependent acyltransferases"/>
    <property type="match status" value="1"/>
</dbReference>
<dbReference type="RefSeq" id="XP_007746329.1">
    <property type="nucleotide sequence ID" value="XM_007748139.1"/>
</dbReference>
<dbReference type="PANTHER" id="PTHR28037:SF1">
    <property type="entry name" value="ALCOHOL O-ACETYLTRANSFERASE 1-RELATED"/>
    <property type="match status" value="1"/>
</dbReference>
<dbReference type="AlphaFoldDB" id="W9XGM0"/>
<keyword evidence="2" id="KW-1185">Reference proteome</keyword>
<comment type="caution">
    <text evidence="1">The sequence shown here is derived from an EMBL/GenBank/DDBJ whole genome shotgun (WGS) entry which is preliminary data.</text>
</comment>
<dbReference type="Proteomes" id="UP000019471">
    <property type="component" value="Unassembled WGS sequence"/>
</dbReference>
<protein>
    <recommendedName>
        <fullName evidence="3">Alcohol acetyltransferase</fullName>
    </recommendedName>
</protein>
<reference evidence="1 2" key="1">
    <citation type="submission" date="2013-03" db="EMBL/GenBank/DDBJ databases">
        <title>The Genome Sequence of Cladophialophora psammophila CBS 110553.</title>
        <authorList>
            <consortium name="The Broad Institute Genomics Platform"/>
            <person name="Cuomo C."/>
            <person name="de Hoog S."/>
            <person name="Gorbushina A."/>
            <person name="Walker B."/>
            <person name="Young S.K."/>
            <person name="Zeng Q."/>
            <person name="Gargeya S."/>
            <person name="Fitzgerald M."/>
            <person name="Haas B."/>
            <person name="Abouelleil A."/>
            <person name="Allen A.W."/>
            <person name="Alvarado L."/>
            <person name="Arachchi H.M."/>
            <person name="Berlin A.M."/>
            <person name="Chapman S.B."/>
            <person name="Gainer-Dewar J."/>
            <person name="Goldberg J."/>
            <person name="Griggs A."/>
            <person name="Gujja S."/>
            <person name="Hansen M."/>
            <person name="Howarth C."/>
            <person name="Imamovic A."/>
            <person name="Ireland A."/>
            <person name="Larimer J."/>
            <person name="McCowan C."/>
            <person name="Murphy C."/>
            <person name="Pearson M."/>
            <person name="Poon T.W."/>
            <person name="Priest M."/>
            <person name="Roberts A."/>
            <person name="Saif S."/>
            <person name="Shea T."/>
            <person name="Sisk P."/>
            <person name="Sykes S."/>
            <person name="Wortman J."/>
            <person name="Nusbaum C."/>
            <person name="Birren B."/>
        </authorList>
    </citation>
    <scope>NUCLEOTIDE SEQUENCE [LARGE SCALE GENOMIC DNA]</scope>
    <source>
        <strain evidence="1 2">CBS 110553</strain>
    </source>
</reference>
<dbReference type="Pfam" id="PF07247">
    <property type="entry name" value="AATase"/>
    <property type="match status" value="1"/>
</dbReference>
<gene>
    <name evidence="1" type="ORF">A1O5_07550</name>
</gene>
<dbReference type="InterPro" id="IPR052058">
    <property type="entry name" value="Alcohol_O-acetyltransferase"/>
</dbReference>
<sequence>MERFEKLRAVGTLERYSTARHDWKFYLGPAVTASYRLPKGHSQPLKDCIYKALGDVIAQHPILSAIPVDESTQNPYFVRLPEIQLQKCVFFRERQLDSDLDADVERDIELDELLSTQHSVPYEPPNPFWQVHIMTSSAHPSQFTASFLYHHALGDGASGIAFHRTFHSALSKSFSISPADLPSTSVIPSPSTPLLPALESLHPLPVSTWYLLTILFKNKIWSARDLGLWTGSKCTAPFGQSCVRHLAFSARSTIAFKTLCRENGTTITGALQTLIAGALFAHLPEKSTKLVCTGALSARRFLPEDARITDDSMGVWILDMSETYTRDRFPQHGDSGQGGRDLLPWTEAQRSRQNIEHVLSSKGQNAGVGLLGYVNDYQQELFLSKVGKDRDSSFEVSNLGLFKPAAPAEEDEGVAIGRMVFTQSAGVTASAIQVSVITGADGCLVLGVSWQKGIVDDRLVEKAMQAVNAEMRRLVGTD</sequence>
<evidence type="ECO:0000313" key="1">
    <source>
        <dbReference type="EMBL" id="EXJ69514.1"/>
    </source>
</evidence>
<evidence type="ECO:0000313" key="2">
    <source>
        <dbReference type="Proteomes" id="UP000019471"/>
    </source>
</evidence>
<dbReference type="Gene3D" id="3.30.559.10">
    <property type="entry name" value="Chloramphenicol acetyltransferase-like domain"/>
    <property type="match status" value="1"/>
</dbReference>
<organism evidence="1 2">
    <name type="scientific">Cladophialophora psammophila CBS 110553</name>
    <dbReference type="NCBI Taxonomy" id="1182543"/>
    <lineage>
        <taxon>Eukaryota</taxon>
        <taxon>Fungi</taxon>
        <taxon>Dikarya</taxon>
        <taxon>Ascomycota</taxon>
        <taxon>Pezizomycotina</taxon>
        <taxon>Eurotiomycetes</taxon>
        <taxon>Chaetothyriomycetidae</taxon>
        <taxon>Chaetothyriales</taxon>
        <taxon>Herpotrichiellaceae</taxon>
        <taxon>Cladophialophora</taxon>
    </lineage>
</organism>
<dbReference type="OrthoDB" id="2150604at2759"/>
<evidence type="ECO:0008006" key="3">
    <source>
        <dbReference type="Google" id="ProtNLM"/>
    </source>
</evidence>
<dbReference type="InterPro" id="IPR010828">
    <property type="entry name" value="Atf2/Sli1-like"/>
</dbReference>
<dbReference type="EMBL" id="AMGX01000011">
    <property type="protein sequence ID" value="EXJ69514.1"/>
    <property type="molecule type" value="Genomic_DNA"/>
</dbReference>
<dbReference type="GO" id="GO:0008080">
    <property type="term" value="F:N-acetyltransferase activity"/>
    <property type="evidence" value="ECO:0007669"/>
    <property type="project" value="TreeGrafter"/>
</dbReference>
<dbReference type="STRING" id="1182543.W9XGM0"/>
<dbReference type="PANTHER" id="PTHR28037">
    <property type="entry name" value="ALCOHOL O-ACETYLTRANSFERASE 1-RELATED"/>
    <property type="match status" value="1"/>
</dbReference>
<dbReference type="HOGENOM" id="CLU_024469_1_1_1"/>
<proteinExistence type="predicted"/>
<name>W9XGM0_9EURO</name>
<dbReference type="GeneID" id="19192256"/>
<accession>W9XGM0</accession>